<sequence length="211" mass="22374">MTTAEVVIVVEGASEETVLPAVLGRLSAALATAFSSGRVKVLSAGGAANIPAVVRALARDAATCLVFIDGDDEGRAASKRVSESGHMLREDVFEVAGRPDCPDTEFEDLFAPDVYLNAVSQCVAFDITPDEFHDAQRRSGGKGRRCAKWSVVMERILNAQGMSWDAMSDDVKSAVAASVAEHAKTCRLEEIGWGRGLAGKVARYLSEVAEA</sequence>
<accession>A0A132EVB5</accession>
<dbReference type="EMBL" id="LPJX01000061">
    <property type="protein sequence ID" value="KWF60030.1"/>
    <property type="molecule type" value="Genomic_DNA"/>
</dbReference>
<comment type="caution">
    <text evidence="2">The sequence shown here is derived from an EMBL/GenBank/DDBJ whole genome shotgun (WGS) entry which is preliminary data.</text>
</comment>
<evidence type="ECO:0000313" key="2">
    <source>
        <dbReference type="EMBL" id="KWF60030.1"/>
    </source>
</evidence>
<gene>
    <name evidence="2" type="ORF">WT57_29085</name>
</gene>
<dbReference type="Pfam" id="PF20469">
    <property type="entry name" value="OLD-like_TOPRIM"/>
    <property type="match status" value="1"/>
</dbReference>
<dbReference type="AlphaFoldDB" id="A0A132EVB5"/>
<evidence type="ECO:0000259" key="1">
    <source>
        <dbReference type="Pfam" id="PF20469"/>
    </source>
</evidence>
<dbReference type="InterPro" id="IPR034139">
    <property type="entry name" value="TOPRIM_OLD"/>
</dbReference>
<organism evidence="2 3">
    <name type="scientific">Burkholderia pseudomultivorans</name>
    <dbReference type="NCBI Taxonomy" id="1207504"/>
    <lineage>
        <taxon>Bacteria</taxon>
        <taxon>Pseudomonadati</taxon>
        <taxon>Pseudomonadota</taxon>
        <taxon>Betaproteobacteria</taxon>
        <taxon>Burkholderiales</taxon>
        <taxon>Burkholderiaceae</taxon>
        <taxon>Burkholderia</taxon>
        <taxon>Burkholderia cepacia complex</taxon>
    </lineage>
</organism>
<proteinExistence type="predicted"/>
<protein>
    <recommendedName>
        <fullName evidence="1">OLD protein-like TOPRIM domain-containing protein</fullName>
    </recommendedName>
</protein>
<reference evidence="2 3" key="1">
    <citation type="submission" date="2015-11" db="EMBL/GenBank/DDBJ databases">
        <title>Expanding the genomic diversity of Burkholderia species for the development of highly accurate diagnostics.</title>
        <authorList>
            <person name="Sahl J."/>
            <person name="Keim P."/>
            <person name="Wagner D."/>
        </authorList>
    </citation>
    <scope>NUCLEOTIDE SEQUENCE [LARGE SCALE GENOMIC DNA]</scope>
    <source>
        <strain evidence="2 3">MSMB574WGS</strain>
    </source>
</reference>
<evidence type="ECO:0000313" key="3">
    <source>
        <dbReference type="Proteomes" id="UP000061512"/>
    </source>
</evidence>
<feature type="domain" description="OLD protein-like TOPRIM" evidence="1">
    <location>
        <begin position="4"/>
        <end position="71"/>
    </location>
</feature>
<name>A0A132EVB5_9BURK</name>
<dbReference type="Proteomes" id="UP000061512">
    <property type="component" value="Unassembled WGS sequence"/>
</dbReference>